<feature type="transmembrane region" description="Helical" evidence="2">
    <location>
        <begin position="88"/>
        <end position="111"/>
    </location>
</feature>
<reference evidence="3" key="1">
    <citation type="submission" date="2022-09" db="EMBL/GenBank/DDBJ databases">
        <title>Streptomyces vinaceusdrappus strain AC-40.</title>
        <authorList>
            <person name="Sedeek A.M."/>
            <person name="Salah I."/>
            <person name="Kamel H.L."/>
            <person name="Soltan M.A."/>
            <person name="Elsayed T.R."/>
        </authorList>
    </citation>
    <scope>NUCLEOTIDE SEQUENCE</scope>
    <source>
        <strain evidence="3">AC-40</strain>
    </source>
</reference>
<keyword evidence="4" id="KW-1185">Reference proteome</keyword>
<gene>
    <name evidence="3" type="ORF">N6Q81_16475</name>
</gene>
<evidence type="ECO:0000313" key="3">
    <source>
        <dbReference type="EMBL" id="UXI79514.1"/>
    </source>
</evidence>
<feature type="transmembrane region" description="Helical" evidence="2">
    <location>
        <begin position="20"/>
        <end position="44"/>
    </location>
</feature>
<keyword evidence="2" id="KW-1133">Transmembrane helix</keyword>
<accession>A0ABY6BXQ5</accession>
<dbReference type="EMBL" id="CP104697">
    <property type="protein sequence ID" value="UXI79514.1"/>
    <property type="molecule type" value="Genomic_DNA"/>
</dbReference>
<dbReference type="Proteomes" id="UP001064390">
    <property type="component" value="Chromosome"/>
</dbReference>
<keyword evidence="2" id="KW-0472">Membrane</keyword>
<proteinExistence type="predicted"/>
<evidence type="ECO:0000313" key="4">
    <source>
        <dbReference type="Proteomes" id="UP001064390"/>
    </source>
</evidence>
<protein>
    <submittedName>
        <fullName evidence="3">Type VI secretion protein</fullName>
    </submittedName>
</protein>
<feature type="region of interest" description="Disordered" evidence="1">
    <location>
        <begin position="121"/>
        <end position="167"/>
    </location>
</feature>
<sequence length="167" mass="18080">MRPDDQRRDGQGGIPDGLLIGILAFLLGMTVLVWTATGLAALFAHGAWPSGVTFTGTPLAMRHLVAQPHDIAGAWPDTPASDLSGYGLFWGLFIGQLMVLVVLTVFVLGTVARWRAVRQRATEPHTNPGSNTSTIRWPTNSPHNSSYSNGSKEGRSRQAYNRSKRQG</sequence>
<organism evidence="3 4">
    <name type="scientific">Streptomyces vinaceusdrappus</name>
    <dbReference type="NCBI Taxonomy" id="67376"/>
    <lineage>
        <taxon>Bacteria</taxon>
        <taxon>Bacillati</taxon>
        <taxon>Actinomycetota</taxon>
        <taxon>Actinomycetes</taxon>
        <taxon>Kitasatosporales</taxon>
        <taxon>Streptomycetaceae</taxon>
        <taxon>Streptomyces</taxon>
        <taxon>Streptomyces rochei group</taxon>
    </lineage>
</organism>
<keyword evidence="2" id="KW-0812">Transmembrane</keyword>
<name>A0ABY6BXQ5_9ACTN</name>
<evidence type="ECO:0000256" key="1">
    <source>
        <dbReference type="SAM" id="MobiDB-lite"/>
    </source>
</evidence>
<feature type="non-terminal residue" evidence="3">
    <location>
        <position position="167"/>
    </location>
</feature>
<evidence type="ECO:0000256" key="2">
    <source>
        <dbReference type="SAM" id="Phobius"/>
    </source>
</evidence>
<feature type="compositionally biased region" description="Polar residues" evidence="1">
    <location>
        <begin position="124"/>
        <end position="151"/>
    </location>
</feature>